<protein>
    <submittedName>
        <fullName evidence="1">Uncharacterized protein</fullName>
    </submittedName>
</protein>
<evidence type="ECO:0000313" key="2">
    <source>
        <dbReference type="Proteomes" id="UP001197114"/>
    </source>
</evidence>
<organism evidence="1 2">
    <name type="scientific">Streptomyces anatolicus</name>
    <dbReference type="NCBI Taxonomy" id="2675858"/>
    <lineage>
        <taxon>Bacteria</taxon>
        <taxon>Bacillati</taxon>
        <taxon>Actinomycetota</taxon>
        <taxon>Actinomycetes</taxon>
        <taxon>Kitasatosporales</taxon>
        <taxon>Streptomycetaceae</taxon>
        <taxon>Streptomyces</taxon>
    </lineage>
</organism>
<evidence type="ECO:0000313" key="1">
    <source>
        <dbReference type="EMBL" id="MBW5423328.1"/>
    </source>
</evidence>
<comment type="caution">
    <text evidence="1">The sequence shown here is derived from an EMBL/GenBank/DDBJ whole genome shotgun (WGS) entry which is preliminary data.</text>
</comment>
<name>A0ABS6YPK2_9ACTN</name>
<sequence length="63" mass="6838">MTPQARAPQMSPVEIRQAVAKHTFDCAKCKAMDCICSKGCCLRRTLGAGEQSPERRVKAAGDE</sequence>
<dbReference type="Proteomes" id="UP001197114">
    <property type="component" value="Unassembled WGS sequence"/>
</dbReference>
<reference evidence="1 2" key="1">
    <citation type="submission" date="2019-11" db="EMBL/GenBank/DDBJ databases">
        <authorList>
            <person name="Ay H."/>
        </authorList>
    </citation>
    <scope>NUCLEOTIDE SEQUENCE [LARGE SCALE GENOMIC DNA]</scope>
    <source>
        <strain evidence="1 2">BG9H</strain>
    </source>
</reference>
<gene>
    <name evidence="1" type="ORF">GKQ77_17445</name>
</gene>
<proteinExistence type="predicted"/>
<keyword evidence="2" id="KW-1185">Reference proteome</keyword>
<accession>A0ABS6YPK2</accession>
<dbReference type="RefSeq" id="WP_219689709.1">
    <property type="nucleotide sequence ID" value="NZ_WMBF01000178.1"/>
</dbReference>
<dbReference type="EMBL" id="WMBF01000178">
    <property type="protein sequence ID" value="MBW5423328.1"/>
    <property type="molecule type" value="Genomic_DNA"/>
</dbReference>